<dbReference type="GO" id="GO:0003676">
    <property type="term" value="F:nucleic acid binding"/>
    <property type="evidence" value="ECO:0007669"/>
    <property type="project" value="InterPro"/>
</dbReference>
<evidence type="ECO:0000313" key="3">
    <source>
        <dbReference type="Proteomes" id="UP000256913"/>
    </source>
</evidence>
<name>A0A3D9ZJF5_9ACTN</name>
<gene>
    <name evidence="2" type="ORF">DFJ67_3519</name>
</gene>
<reference evidence="2 3" key="1">
    <citation type="submission" date="2018-08" db="EMBL/GenBank/DDBJ databases">
        <title>Sequencing the genomes of 1000 actinobacteria strains.</title>
        <authorList>
            <person name="Klenk H.-P."/>
        </authorList>
    </citation>
    <scope>NUCLEOTIDE SEQUENCE [LARGE SCALE GENOMIC DNA]</scope>
    <source>
        <strain evidence="2 3">DSM 44099</strain>
    </source>
</reference>
<dbReference type="InterPro" id="IPR011856">
    <property type="entry name" value="tRNA_endonuc-like_dom_sf"/>
</dbReference>
<dbReference type="Pfam" id="PF14088">
    <property type="entry name" value="DUF4268"/>
    <property type="match status" value="1"/>
</dbReference>
<dbReference type="InterPro" id="IPR025364">
    <property type="entry name" value="DUF4268"/>
</dbReference>
<dbReference type="AlphaFoldDB" id="A0A3D9ZJF5"/>
<organism evidence="2 3">
    <name type="scientific">Asanoa ferruginea</name>
    <dbReference type="NCBI Taxonomy" id="53367"/>
    <lineage>
        <taxon>Bacteria</taxon>
        <taxon>Bacillati</taxon>
        <taxon>Actinomycetota</taxon>
        <taxon>Actinomycetes</taxon>
        <taxon>Micromonosporales</taxon>
        <taxon>Micromonosporaceae</taxon>
        <taxon>Asanoa</taxon>
    </lineage>
</organism>
<proteinExistence type="predicted"/>
<sequence>MQLTSLQPVTVTTVWPTEAHHFTPWLLANSALLSQTLGMDVELEAREYKVGKFSLDLIGREVATDTPVIVENQYGPTDHSHLGQILTYAGGTKPTTIIWVAESFREEHRAALEWLNTHTEPGIRFFGIRITAVTLAGAPAGLVAPLLELVVKPNDWEKLAVAATQSGAAAHTPAQALYLEFWSQFEPSAKQHGWTSGAAPAANWWSMPSGVSGASWTVSWATFGGRSEIYFGHPDPAVNLTRWQLLDHLRDQITAAYGDELFFDALPEKKGCRIEARRTGPKITDRNAWPDMLTWLVDSQTRLRTAIASVGGVPNTVSAPLPADDVDAER</sequence>
<accession>A0A3D9ZJF5</accession>
<dbReference type="Gene3D" id="3.40.1350.10">
    <property type="match status" value="1"/>
</dbReference>
<feature type="domain" description="DUF4268" evidence="1">
    <location>
        <begin position="177"/>
        <end position="308"/>
    </location>
</feature>
<dbReference type="EMBL" id="QUMQ01000001">
    <property type="protein sequence ID" value="REF97518.1"/>
    <property type="molecule type" value="Genomic_DNA"/>
</dbReference>
<comment type="caution">
    <text evidence="2">The sequence shown here is derived from an EMBL/GenBank/DDBJ whole genome shotgun (WGS) entry which is preliminary data.</text>
</comment>
<protein>
    <submittedName>
        <fullName evidence="2">Uncharacterized protein DUF4268</fullName>
    </submittedName>
</protein>
<evidence type="ECO:0000313" key="2">
    <source>
        <dbReference type="EMBL" id="REF97518.1"/>
    </source>
</evidence>
<keyword evidence="3" id="KW-1185">Reference proteome</keyword>
<evidence type="ECO:0000259" key="1">
    <source>
        <dbReference type="Pfam" id="PF14088"/>
    </source>
</evidence>
<dbReference type="Proteomes" id="UP000256913">
    <property type="component" value="Unassembled WGS sequence"/>
</dbReference>